<sequence>MNPFEKIFNYQLLARLQDSGTFLATAHERSWLKLMLTHPSAAEAFSAVTLAKLTTLLQQDEALDLHGHFVQKAGSLEAQVYHPLLRPLRRAIWHKQGITMCFLHKDGSCGAEQSGFPYRLEYSMVKREWYLLWYNFRTRAYVSTRLRKLKLLSTEPLTAELVASTLAEIGRLLESRKRSAVITVLPEYNKELSRILYAFSCFEKEVAYDPELQTYSITLTFLGNESEYVLSKLRFLGKRVRVTEGGYLIGRMRESSLKALRQYGMNTPD</sequence>
<proteinExistence type="predicted"/>
<evidence type="ECO:0008006" key="3">
    <source>
        <dbReference type="Google" id="ProtNLM"/>
    </source>
</evidence>
<accession>A0A917CK02</accession>
<dbReference type="RefSeq" id="WP_189027831.1">
    <property type="nucleotide sequence ID" value="NZ_BMKR01000017.1"/>
</dbReference>
<gene>
    <name evidence="1" type="ORF">GCM10010912_39070</name>
</gene>
<keyword evidence="2" id="KW-1185">Reference proteome</keyword>
<protein>
    <recommendedName>
        <fullName evidence="3">WYL domain-containing protein</fullName>
    </recommendedName>
</protein>
<dbReference type="Proteomes" id="UP000637643">
    <property type="component" value="Unassembled WGS sequence"/>
</dbReference>
<organism evidence="1 2">
    <name type="scientific">Paenibacillus albidus</name>
    <dbReference type="NCBI Taxonomy" id="2041023"/>
    <lineage>
        <taxon>Bacteria</taxon>
        <taxon>Bacillati</taxon>
        <taxon>Bacillota</taxon>
        <taxon>Bacilli</taxon>
        <taxon>Bacillales</taxon>
        <taxon>Paenibacillaceae</taxon>
        <taxon>Paenibacillus</taxon>
    </lineage>
</organism>
<dbReference type="EMBL" id="BMKR01000017">
    <property type="protein sequence ID" value="GGF90077.1"/>
    <property type="molecule type" value="Genomic_DNA"/>
</dbReference>
<comment type="caution">
    <text evidence="1">The sequence shown here is derived from an EMBL/GenBank/DDBJ whole genome shotgun (WGS) entry which is preliminary data.</text>
</comment>
<reference evidence="1" key="2">
    <citation type="submission" date="2020-09" db="EMBL/GenBank/DDBJ databases">
        <authorList>
            <person name="Sun Q."/>
            <person name="Zhou Y."/>
        </authorList>
    </citation>
    <scope>NUCLEOTIDE SEQUENCE</scope>
    <source>
        <strain evidence="1">CGMCC 1.16134</strain>
    </source>
</reference>
<reference evidence="1" key="1">
    <citation type="journal article" date="2014" name="Int. J. Syst. Evol. Microbiol.">
        <title>Complete genome sequence of Corynebacterium casei LMG S-19264T (=DSM 44701T), isolated from a smear-ripened cheese.</title>
        <authorList>
            <consortium name="US DOE Joint Genome Institute (JGI-PGF)"/>
            <person name="Walter F."/>
            <person name="Albersmeier A."/>
            <person name="Kalinowski J."/>
            <person name="Ruckert C."/>
        </authorList>
    </citation>
    <scope>NUCLEOTIDE SEQUENCE</scope>
    <source>
        <strain evidence="1">CGMCC 1.16134</strain>
    </source>
</reference>
<dbReference type="PROSITE" id="PS52050">
    <property type="entry name" value="WYL"/>
    <property type="match status" value="1"/>
</dbReference>
<name>A0A917CK02_9BACL</name>
<dbReference type="AlphaFoldDB" id="A0A917CK02"/>
<evidence type="ECO:0000313" key="2">
    <source>
        <dbReference type="Proteomes" id="UP000637643"/>
    </source>
</evidence>
<evidence type="ECO:0000313" key="1">
    <source>
        <dbReference type="EMBL" id="GGF90077.1"/>
    </source>
</evidence>